<keyword evidence="2" id="KW-1015">Disulfide bond</keyword>
<keyword evidence="1" id="KW-0732">Signal</keyword>
<feature type="region of interest" description="Disordered" evidence="4">
    <location>
        <begin position="107"/>
        <end position="171"/>
    </location>
</feature>
<keyword evidence="3" id="KW-0175">Coiled coil</keyword>
<evidence type="ECO:0000313" key="6">
    <source>
        <dbReference type="EMBL" id="PWA20133.1"/>
    </source>
</evidence>
<feature type="coiled-coil region" evidence="3">
    <location>
        <begin position="365"/>
        <end position="442"/>
    </location>
</feature>
<dbReference type="InterPro" id="IPR011489">
    <property type="entry name" value="EMI_domain"/>
</dbReference>
<feature type="domain" description="EMI" evidence="5">
    <location>
        <begin position="36"/>
        <end position="110"/>
    </location>
</feature>
<evidence type="ECO:0000256" key="1">
    <source>
        <dbReference type="ARBA" id="ARBA00022729"/>
    </source>
</evidence>
<accession>A0A315VAA6</accession>
<gene>
    <name evidence="6" type="ORF">CCH79_00017683</name>
</gene>
<evidence type="ECO:0000256" key="4">
    <source>
        <dbReference type="SAM" id="MobiDB-lite"/>
    </source>
</evidence>
<dbReference type="EMBL" id="NHOQ01001985">
    <property type="protein sequence ID" value="PWA20133.1"/>
    <property type="molecule type" value="Genomic_DNA"/>
</dbReference>
<feature type="compositionally biased region" description="Basic and acidic residues" evidence="4">
    <location>
        <begin position="119"/>
        <end position="129"/>
    </location>
</feature>
<dbReference type="PROSITE" id="PS51041">
    <property type="entry name" value="EMI"/>
    <property type="match status" value="1"/>
</dbReference>
<proteinExistence type="predicted"/>
<sequence length="735" mass="83232">MRPVLSGNPRINIQTKHRMDAATNQLQASLPAGSHQKNWCAFVRKSMQLVAEECKTRRQVQNQNQSPCPRESPGCQRATYRLRPGCQKQKEVTTLVWRCCPGHEGPNCDQEGDPAGLRRRADPDREQNDHQTTFTDPYDPHGSAHPGNPPTHHHHPVYHQNQNRLPPGSPSQVVEGVVLPYPDVPAALPVPDMMALVLSQLHPILEGFNRSLERLHHHVGALSQDVAEMKVSRRGVELQEEEDAEEKLESKLDEMYQEIGNIRRQIQEWRSDTESRLNSQHDELQLNLSSFRVEVDQELKQQQKVLQALNATQAGMKLDWNRTPEDHQLSPQRPADNTALWDAITRLDNMVVNNTVKVEELTEDLDITSADAQQMALQLKNLEKLINQTARKSQILFMETGLEVEKSKVTVERLVEQLVENLTRYEKDLRENTKDVDNLYKDFHNLNPTNDCKCGDLKAAVARLERGVANVTQLANQNRLELEENSEVGGASWGGVGDWEPAVEALQADLEQVKQSVALEQNRTRTLDLGLAQLSRSVSALQDEDVQLDQQVKTLSTSFQSLLQDAIRHSDVLQLLLGEEVLEFLEWPLQDQEAHSVPALQEQLRRLQERLRSREEAELQDPGAGSREEIPAADQPLWPPAGRRGNSGAPLRENQRLLQAERRAADSLRDLERKVEQHEQRLVLAEERSCSCSSSVASPAGREAALQEEVLRLRRGLEEHLKVFKNLFSNTELLA</sequence>
<feature type="region of interest" description="Disordered" evidence="4">
    <location>
        <begin position="612"/>
        <end position="650"/>
    </location>
</feature>
<dbReference type="AlphaFoldDB" id="A0A315VAA6"/>
<dbReference type="Pfam" id="PF07546">
    <property type="entry name" value="EMI"/>
    <property type="match status" value="1"/>
</dbReference>
<evidence type="ECO:0000256" key="3">
    <source>
        <dbReference type="SAM" id="Coils"/>
    </source>
</evidence>
<comment type="caution">
    <text evidence="6">The sequence shown here is derived from an EMBL/GenBank/DDBJ whole genome shotgun (WGS) entry which is preliminary data.</text>
</comment>
<organism evidence="6 7">
    <name type="scientific">Gambusia affinis</name>
    <name type="common">Western mosquitofish</name>
    <name type="synonym">Heterandria affinis</name>
    <dbReference type="NCBI Taxonomy" id="33528"/>
    <lineage>
        <taxon>Eukaryota</taxon>
        <taxon>Metazoa</taxon>
        <taxon>Chordata</taxon>
        <taxon>Craniata</taxon>
        <taxon>Vertebrata</taxon>
        <taxon>Euteleostomi</taxon>
        <taxon>Actinopterygii</taxon>
        <taxon>Neopterygii</taxon>
        <taxon>Teleostei</taxon>
        <taxon>Neoteleostei</taxon>
        <taxon>Acanthomorphata</taxon>
        <taxon>Ovalentaria</taxon>
        <taxon>Atherinomorphae</taxon>
        <taxon>Cyprinodontiformes</taxon>
        <taxon>Poeciliidae</taxon>
        <taxon>Poeciliinae</taxon>
        <taxon>Gambusia</taxon>
    </lineage>
</organism>
<evidence type="ECO:0000259" key="5">
    <source>
        <dbReference type="PROSITE" id="PS51041"/>
    </source>
</evidence>
<keyword evidence="7" id="KW-1185">Reference proteome</keyword>
<protein>
    <recommendedName>
        <fullName evidence="5">EMI domain-containing protein</fullName>
    </recommendedName>
</protein>
<reference evidence="6 7" key="1">
    <citation type="journal article" date="2018" name="G3 (Bethesda)">
        <title>A High-Quality Reference Genome for the Invasive Mosquitofish Gambusia affinis Using a Chicago Library.</title>
        <authorList>
            <person name="Hoffberg S.L."/>
            <person name="Troendle N.J."/>
            <person name="Glenn T.C."/>
            <person name="Mahmud O."/>
            <person name="Louha S."/>
            <person name="Chalopin D."/>
            <person name="Bennetzen J.L."/>
            <person name="Mauricio R."/>
        </authorList>
    </citation>
    <scope>NUCLEOTIDE SEQUENCE [LARGE SCALE GENOMIC DNA]</scope>
    <source>
        <strain evidence="6">NE01/NJP1002.9</strain>
        <tissue evidence="6">Muscle</tissue>
    </source>
</reference>
<feature type="coiled-coil region" evidence="3">
    <location>
        <begin position="238"/>
        <end position="312"/>
    </location>
</feature>
<feature type="non-terminal residue" evidence="6">
    <location>
        <position position="735"/>
    </location>
</feature>
<evidence type="ECO:0000256" key="2">
    <source>
        <dbReference type="ARBA" id="ARBA00023157"/>
    </source>
</evidence>
<evidence type="ECO:0000313" key="7">
    <source>
        <dbReference type="Proteomes" id="UP000250572"/>
    </source>
</evidence>
<dbReference type="STRING" id="33528.ENSGAFP00000021019"/>
<dbReference type="Proteomes" id="UP000250572">
    <property type="component" value="Unassembled WGS sequence"/>
</dbReference>
<feature type="coiled-coil region" evidence="3">
    <location>
        <begin position="654"/>
        <end position="688"/>
    </location>
</feature>
<name>A0A315VAA6_GAMAF</name>